<evidence type="ECO:0000313" key="2">
    <source>
        <dbReference type="Proteomes" id="UP000789423"/>
    </source>
</evidence>
<protein>
    <submittedName>
        <fullName evidence="1">Uncharacterized protein</fullName>
    </submittedName>
</protein>
<evidence type="ECO:0000313" key="1">
    <source>
        <dbReference type="EMBL" id="CAG9613456.1"/>
    </source>
</evidence>
<dbReference type="Proteomes" id="UP000789423">
    <property type="component" value="Unassembled WGS sequence"/>
</dbReference>
<comment type="caution">
    <text evidence="1">The sequence shown here is derived from an EMBL/GenBank/DDBJ whole genome shotgun (WGS) entry which is preliminary data.</text>
</comment>
<proteinExistence type="predicted"/>
<organism evidence="1 2">
    <name type="scientific">Bacillus rhizoplanae</name>
    <dbReference type="NCBI Taxonomy" id="2880966"/>
    <lineage>
        <taxon>Bacteria</taxon>
        <taxon>Bacillati</taxon>
        <taxon>Bacillota</taxon>
        <taxon>Bacilli</taxon>
        <taxon>Bacillales</taxon>
        <taxon>Bacillaceae</taxon>
        <taxon>Bacillus</taxon>
    </lineage>
</organism>
<dbReference type="EMBL" id="CAKJTI010000013">
    <property type="protein sequence ID" value="CAG9613456.1"/>
    <property type="molecule type" value="Genomic_DNA"/>
</dbReference>
<keyword evidence="2" id="KW-1185">Reference proteome</keyword>
<accession>A0ABM8YCM0</accession>
<reference evidence="1 2" key="1">
    <citation type="submission" date="2021-10" db="EMBL/GenBank/DDBJ databases">
        <authorList>
            <person name="Criscuolo A."/>
        </authorList>
    </citation>
    <scope>NUCLEOTIDE SEQUENCE [LARGE SCALE GENOMIC DNA]</scope>
    <source>
        <strain evidence="2">CIP 111899</strain>
    </source>
</reference>
<name>A0ABM8YCM0_9BACI</name>
<gene>
    <name evidence="1" type="ORF">BACCIP111899_02671</name>
</gene>
<sequence length="47" mass="5528">MLSIEGLIKISFCSKGEWIMGTYWENAVKEFFKKQEQERNKRAASKS</sequence>
<dbReference type="RefSeq" id="WP_230575530.1">
    <property type="nucleotide sequence ID" value="NZ_CAKJTI010000013.1"/>
</dbReference>